<dbReference type="InterPro" id="IPR050299">
    <property type="entry name" value="YjjX_NTPase"/>
</dbReference>
<name>A0A1F4Z4V7_9BACT</name>
<evidence type="ECO:0000256" key="2">
    <source>
        <dbReference type="ARBA" id="ARBA00001946"/>
    </source>
</evidence>
<keyword evidence="4" id="KW-0547">Nucleotide-binding</keyword>
<comment type="cofactor">
    <cofactor evidence="2">
        <name>Mg(2+)</name>
        <dbReference type="ChEBI" id="CHEBI:18420"/>
    </cofactor>
</comment>
<reference evidence="14 15" key="1">
    <citation type="journal article" date="2016" name="Nat. Commun.">
        <title>Thousands of microbial genomes shed light on interconnected biogeochemical processes in an aquifer system.</title>
        <authorList>
            <person name="Anantharaman K."/>
            <person name="Brown C.T."/>
            <person name="Hug L.A."/>
            <person name="Sharon I."/>
            <person name="Castelle C.J."/>
            <person name="Probst A.J."/>
            <person name="Thomas B.C."/>
            <person name="Singh A."/>
            <person name="Wilkins M.J."/>
            <person name="Karaoz U."/>
            <person name="Brodie E.L."/>
            <person name="Williams K.H."/>
            <person name="Hubbard S.S."/>
            <person name="Banfield J.F."/>
        </authorList>
    </citation>
    <scope>NUCLEOTIDE SEQUENCE [LARGE SCALE GENOMIC DNA]</scope>
</reference>
<dbReference type="AlphaFoldDB" id="A0A1F4Z4V7"/>
<dbReference type="GO" id="GO:0046872">
    <property type="term" value="F:metal ion binding"/>
    <property type="evidence" value="ECO:0007669"/>
    <property type="project" value="UniProtKB-KW"/>
</dbReference>
<keyword evidence="5" id="KW-0378">Hydrolase</keyword>
<organism evidence="14 15">
    <name type="scientific">Candidatus Amesbacteria bacterium RIFCSPLOWO2_01_FULL_47_33</name>
    <dbReference type="NCBI Taxonomy" id="1797258"/>
    <lineage>
        <taxon>Bacteria</taxon>
        <taxon>Candidatus Amesiibacteriota</taxon>
    </lineage>
</organism>
<evidence type="ECO:0000256" key="4">
    <source>
        <dbReference type="ARBA" id="ARBA00022741"/>
    </source>
</evidence>
<sequence>MEMVGGTEDPKISTNIDVQRLKTDLGINPEIIKQIAALDIPETVVVSSASPIKVNTVRDTLKVLCPDRHFEVEGVKAPSGVDEQPLGQTTIRGALNRLENATRSRGTNAGAEDFAVISIENGLFRESHGYSQDVDLHEEIDPRAEYDDRAVAAIKIPGHKVVTQISPTSEAVRFPKSAIMAAVHAKGGLAENSAGSKLKEVGAVADNQNPHSELTRNRPGGPLPREDQMARVIARGIMQLTKFK</sequence>
<dbReference type="EMBL" id="MEXM01000023">
    <property type="protein sequence ID" value="OGD01026.1"/>
    <property type="molecule type" value="Genomic_DNA"/>
</dbReference>
<evidence type="ECO:0000256" key="10">
    <source>
        <dbReference type="ARBA" id="ARBA00048174"/>
    </source>
</evidence>
<dbReference type="GO" id="GO:0009117">
    <property type="term" value="P:nucleotide metabolic process"/>
    <property type="evidence" value="ECO:0007669"/>
    <property type="project" value="UniProtKB-KW"/>
</dbReference>
<evidence type="ECO:0000313" key="14">
    <source>
        <dbReference type="EMBL" id="OGD01026.1"/>
    </source>
</evidence>
<dbReference type="EC" id="3.6.1.73" evidence="9"/>
<dbReference type="GO" id="GO:0103023">
    <property type="term" value="F:ITPase activity"/>
    <property type="evidence" value="ECO:0007669"/>
    <property type="project" value="UniProtKB-EC"/>
</dbReference>
<keyword evidence="7" id="KW-0546">Nucleotide metabolism</keyword>
<feature type="region of interest" description="Disordered" evidence="12">
    <location>
        <begin position="204"/>
        <end position="225"/>
    </location>
</feature>
<dbReference type="GO" id="GO:0000166">
    <property type="term" value="F:nucleotide binding"/>
    <property type="evidence" value="ECO:0007669"/>
    <property type="project" value="UniProtKB-KW"/>
</dbReference>
<dbReference type="InterPro" id="IPR029001">
    <property type="entry name" value="ITPase-like_fam"/>
</dbReference>
<evidence type="ECO:0000256" key="11">
    <source>
        <dbReference type="ARBA" id="ARBA00048781"/>
    </source>
</evidence>
<evidence type="ECO:0000313" key="15">
    <source>
        <dbReference type="Proteomes" id="UP000176822"/>
    </source>
</evidence>
<comment type="caution">
    <text evidence="14">The sequence shown here is derived from an EMBL/GenBank/DDBJ whole genome shotgun (WGS) entry which is preliminary data.</text>
</comment>
<comment type="cofactor">
    <cofactor evidence="1">
        <name>Mn(2+)</name>
        <dbReference type="ChEBI" id="CHEBI:29035"/>
    </cofactor>
</comment>
<evidence type="ECO:0000256" key="8">
    <source>
        <dbReference type="ARBA" id="ARBA00023211"/>
    </source>
</evidence>
<dbReference type="Proteomes" id="UP000176822">
    <property type="component" value="Unassembled WGS sequence"/>
</dbReference>
<evidence type="ECO:0000256" key="12">
    <source>
        <dbReference type="SAM" id="MobiDB-lite"/>
    </source>
</evidence>
<keyword evidence="6" id="KW-0460">Magnesium</keyword>
<evidence type="ECO:0000256" key="9">
    <source>
        <dbReference type="ARBA" id="ARBA00038901"/>
    </source>
</evidence>
<evidence type="ECO:0000256" key="7">
    <source>
        <dbReference type="ARBA" id="ARBA00023080"/>
    </source>
</evidence>
<dbReference type="InterPro" id="IPR026533">
    <property type="entry name" value="NTPase/PRRC1"/>
</dbReference>
<evidence type="ECO:0000256" key="6">
    <source>
        <dbReference type="ARBA" id="ARBA00022842"/>
    </source>
</evidence>
<evidence type="ECO:0000256" key="1">
    <source>
        <dbReference type="ARBA" id="ARBA00001936"/>
    </source>
</evidence>
<comment type="catalytic activity">
    <reaction evidence="11">
        <text>XTP + H2O = XDP + phosphate + H(+)</text>
        <dbReference type="Rhea" id="RHEA:28406"/>
        <dbReference type="ChEBI" id="CHEBI:15377"/>
        <dbReference type="ChEBI" id="CHEBI:15378"/>
        <dbReference type="ChEBI" id="CHEBI:43474"/>
        <dbReference type="ChEBI" id="CHEBI:59884"/>
        <dbReference type="ChEBI" id="CHEBI:61314"/>
        <dbReference type="EC" id="3.6.1.73"/>
    </reaction>
</comment>
<evidence type="ECO:0000259" key="13">
    <source>
        <dbReference type="Pfam" id="PF01931"/>
    </source>
</evidence>
<evidence type="ECO:0000256" key="5">
    <source>
        <dbReference type="ARBA" id="ARBA00022801"/>
    </source>
</evidence>
<dbReference type="Pfam" id="PF01931">
    <property type="entry name" value="NTPase_I-T"/>
    <property type="match status" value="1"/>
</dbReference>
<dbReference type="Gene3D" id="3.90.950.10">
    <property type="match status" value="1"/>
</dbReference>
<dbReference type="PANTHER" id="PTHR34699">
    <property type="match status" value="1"/>
</dbReference>
<comment type="catalytic activity">
    <reaction evidence="10">
        <text>ITP + H2O = IDP + phosphate + H(+)</text>
        <dbReference type="Rhea" id="RHEA:28330"/>
        <dbReference type="ChEBI" id="CHEBI:15377"/>
        <dbReference type="ChEBI" id="CHEBI:15378"/>
        <dbReference type="ChEBI" id="CHEBI:43474"/>
        <dbReference type="ChEBI" id="CHEBI:58280"/>
        <dbReference type="ChEBI" id="CHEBI:61402"/>
        <dbReference type="EC" id="3.6.1.73"/>
    </reaction>
</comment>
<dbReference type="SUPFAM" id="SSF52972">
    <property type="entry name" value="ITPase-like"/>
    <property type="match status" value="1"/>
</dbReference>
<keyword evidence="8" id="KW-0464">Manganese</keyword>
<evidence type="ECO:0000256" key="3">
    <source>
        <dbReference type="ARBA" id="ARBA00022723"/>
    </source>
</evidence>
<dbReference type="GO" id="GO:0006772">
    <property type="term" value="P:thiamine metabolic process"/>
    <property type="evidence" value="ECO:0007669"/>
    <property type="project" value="TreeGrafter"/>
</dbReference>
<proteinExistence type="predicted"/>
<accession>A0A1F4Z4V7</accession>
<keyword evidence="3" id="KW-0479">Metal-binding</keyword>
<gene>
    <name evidence="14" type="ORF">A2972_03665</name>
</gene>
<dbReference type="PANTHER" id="PTHR34699:SF2">
    <property type="entry name" value="NON-CANONICAL PURINE NTP PHOSPHATASE_PRRC1 DOMAIN-CONTAINING PROTEIN"/>
    <property type="match status" value="1"/>
</dbReference>
<feature type="domain" description="Non-canonical purine NTP phosphatase/PRRC1" evidence="13">
    <location>
        <begin position="48"/>
        <end position="130"/>
    </location>
</feature>
<protein>
    <recommendedName>
        <fullName evidence="9">inosine/xanthosine triphosphatase</fullName>
        <ecNumber evidence="9">3.6.1.73</ecNumber>
    </recommendedName>
</protein>